<evidence type="ECO:0000313" key="2">
    <source>
        <dbReference type="Proteomes" id="UP000038750"/>
    </source>
</evidence>
<reference evidence="1 2" key="1">
    <citation type="submission" date="2015-03" db="EMBL/GenBank/DDBJ databases">
        <authorList>
            <person name="Murphy D."/>
        </authorList>
    </citation>
    <scope>NUCLEOTIDE SEQUENCE [LARGE SCALE GENOMIC DNA]</scope>
    <source>
        <strain evidence="1 2">BR165/97</strain>
    </source>
</reference>
<dbReference type="EMBL" id="CPZJ01000019">
    <property type="protein sequence ID" value="CNG47785.1"/>
    <property type="molecule type" value="Genomic_DNA"/>
</dbReference>
<sequence>MSKAKVDFSKQADILSSLVKSASLQTTGSTSEVPNPVRDTVALERVKKATRPKTLRAIPETYFDAHEKLRSDNKTSLDFTAYILEALREKLESDNAL</sequence>
<dbReference type="OrthoDB" id="6629563at2"/>
<dbReference type="Proteomes" id="UP000038750">
    <property type="component" value="Unassembled WGS sequence"/>
</dbReference>
<dbReference type="AlphaFoldDB" id="A0A0T9MUJ7"/>
<accession>A0A0T9MUJ7</accession>
<name>A0A0T9MUJ7_YERIN</name>
<gene>
    <name evidence="1" type="ORF">ERS008530_03858</name>
</gene>
<evidence type="ECO:0000313" key="1">
    <source>
        <dbReference type="EMBL" id="CNG47785.1"/>
    </source>
</evidence>
<dbReference type="RefSeq" id="WP_050074431.1">
    <property type="nucleotide sequence ID" value="NZ_CPZJ01000019.1"/>
</dbReference>
<proteinExistence type="predicted"/>
<organism evidence="1 2">
    <name type="scientific">Yersinia intermedia</name>
    <dbReference type="NCBI Taxonomy" id="631"/>
    <lineage>
        <taxon>Bacteria</taxon>
        <taxon>Pseudomonadati</taxon>
        <taxon>Pseudomonadota</taxon>
        <taxon>Gammaproteobacteria</taxon>
        <taxon>Enterobacterales</taxon>
        <taxon>Yersiniaceae</taxon>
        <taxon>Yersinia</taxon>
    </lineage>
</organism>
<protein>
    <recommendedName>
        <fullName evidence="3">Molecular chaperone GroEL</fullName>
    </recommendedName>
</protein>
<evidence type="ECO:0008006" key="3">
    <source>
        <dbReference type="Google" id="ProtNLM"/>
    </source>
</evidence>